<gene>
    <name evidence="2" type="ORF">U9M48_007605</name>
</gene>
<accession>A0AAQ3WBS5</accession>
<feature type="compositionally biased region" description="Acidic residues" evidence="1">
    <location>
        <begin position="1"/>
        <end position="11"/>
    </location>
</feature>
<dbReference type="EMBL" id="CP144746">
    <property type="protein sequence ID" value="WVZ57192.1"/>
    <property type="molecule type" value="Genomic_DNA"/>
</dbReference>
<protein>
    <submittedName>
        <fullName evidence="2">Uncharacterized protein</fullName>
    </submittedName>
</protein>
<feature type="region of interest" description="Disordered" evidence="1">
    <location>
        <begin position="1"/>
        <end position="21"/>
    </location>
</feature>
<evidence type="ECO:0000313" key="3">
    <source>
        <dbReference type="Proteomes" id="UP001341281"/>
    </source>
</evidence>
<evidence type="ECO:0000256" key="1">
    <source>
        <dbReference type="SAM" id="MobiDB-lite"/>
    </source>
</evidence>
<keyword evidence="3" id="KW-1185">Reference proteome</keyword>
<reference evidence="2 3" key="1">
    <citation type="submission" date="2024-02" db="EMBL/GenBank/DDBJ databases">
        <title>High-quality chromosome-scale genome assembly of Pensacola bahiagrass (Paspalum notatum Flugge var. saurae).</title>
        <authorList>
            <person name="Vega J.M."/>
            <person name="Podio M."/>
            <person name="Orjuela J."/>
            <person name="Siena L.A."/>
            <person name="Pessino S.C."/>
            <person name="Combes M.C."/>
            <person name="Mariac C."/>
            <person name="Albertini E."/>
            <person name="Pupilli F."/>
            <person name="Ortiz J.P.A."/>
            <person name="Leblanc O."/>
        </authorList>
    </citation>
    <scope>NUCLEOTIDE SEQUENCE [LARGE SCALE GENOMIC DNA]</scope>
    <source>
        <strain evidence="2">R1</strain>
        <tissue evidence="2">Leaf</tissue>
    </source>
</reference>
<sequence>MQNGEDDEDINTIDTSMAAPPPLGPMTRARARQLNHQVSSFLSSCPLGLYNGDVGALERWRGSKGRKAREGWIRIRTAGRCQLVTVAATSYRLGLGCFSTSRKAYQVYFQTDPAPHPYLFRVGRHCVLYTESFSVTVLRHPILAHWAMYQVESIKDTS</sequence>
<organism evidence="2 3">
    <name type="scientific">Paspalum notatum var. saurae</name>
    <dbReference type="NCBI Taxonomy" id="547442"/>
    <lineage>
        <taxon>Eukaryota</taxon>
        <taxon>Viridiplantae</taxon>
        <taxon>Streptophyta</taxon>
        <taxon>Embryophyta</taxon>
        <taxon>Tracheophyta</taxon>
        <taxon>Spermatophyta</taxon>
        <taxon>Magnoliopsida</taxon>
        <taxon>Liliopsida</taxon>
        <taxon>Poales</taxon>
        <taxon>Poaceae</taxon>
        <taxon>PACMAD clade</taxon>
        <taxon>Panicoideae</taxon>
        <taxon>Andropogonodae</taxon>
        <taxon>Paspaleae</taxon>
        <taxon>Paspalinae</taxon>
        <taxon>Paspalum</taxon>
    </lineage>
</organism>
<proteinExistence type="predicted"/>
<name>A0AAQ3WBS5_PASNO</name>
<dbReference type="AlphaFoldDB" id="A0AAQ3WBS5"/>
<dbReference type="Proteomes" id="UP001341281">
    <property type="component" value="Chromosome 02"/>
</dbReference>
<evidence type="ECO:0000313" key="2">
    <source>
        <dbReference type="EMBL" id="WVZ57192.1"/>
    </source>
</evidence>